<dbReference type="InterPro" id="IPR006879">
    <property type="entry name" value="YdjC-like"/>
</dbReference>
<dbReference type="Proteomes" id="UP000243297">
    <property type="component" value="Unassembled WGS sequence"/>
</dbReference>
<evidence type="ECO:0000313" key="7">
    <source>
        <dbReference type="Proteomes" id="UP000243297"/>
    </source>
</evidence>
<dbReference type="PANTHER" id="PTHR31609:SF1">
    <property type="entry name" value="CARBOHYDRATE DEACETYLASE"/>
    <property type="match status" value="1"/>
</dbReference>
<dbReference type="PANTHER" id="PTHR31609">
    <property type="entry name" value="YDJC DEACETYLASE FAMILY MEMBER"/>
    <property type="match status" value="1"/>
</dbReference>
<evidence type="ECO:0000256" key="4">
    <source>
        <dbReference type="ARBA" id="ARBA00022842"/>
    </source>
</evidence>
<dbReference type="OrthoDB" id="9773047at2"/>
<dbReference type="Pfam" id="PF04794">
    <property type="entry name" value="YdjC"/>
    <property type="match status" value="1"/>
</dbReference>
<dbReference type="GO" id="GO:0005975">
    <property type="term" value="P:carbohydrate metabolic process"/>
    <property type="evidence" value="ECO:0007669"/>
    <property type="project" value="InterPro"/>
</dbReference>
<dbReference type="EMBL" id="FUWY01000003">
    <property type="protein sequence ID" value="SJZ66069.1"/>
    <property type="molecule type" value="Genomic_DNA"/>
</dbReference>
<reference evidence="7" key="1">
    <citation type="submission" date="2017-02" db="EMBL/GenBank/DDBJ databases">
        <authorList>
            <person name="Varghese N."/>
            <person name="Submissions S."/>
        </authorList>
    </citation>
    <scope>NUCLEOTIDE SEQUENCE [LARGE SCALE GENOMIC DNA]</scope>
    <source>
        <strain evidence="7">ATCC 25662</strain>
    </source>
</reference>
<dbReference type="GO" id="GO:0046872">
    <property type="term" value="F:metal ion binding"/>
    <property type="evidence" value="ECO:0007669"/>
    <property type="project" value="UniProtKB-KW"/>
</dbReference>
<dbReference type="Gene3D" id="3.20.20.370">
    <property type="entry name" value="Glycoside hydrolase/deacetylase"/>
    <property type="match status" value="1"/>
</dbReference>
<keyword evidence="5" id="KW-0119">Carbohydrate metabolism</keyword>
<sequence>MKLLFQSDDYGFTDSITYGILKAINQGVVRNTGLFVNMPSSENAANEIKGLKGICVGQDINLVAGKPISDPNIIPSLVDEEGNFISSVRRMNEGKLIKKEGNILYFESDPYVYEEVLIEIENQVLKFIELMGRKPGYFHGHSLSTPNTKRAMEEVAKKYDLRLSYKVTQESGAQRVAVDWNPKPFSFEAQMATDVESKLINALQKYLSYDKVSYICHCGYLEEELFPLSTYTAIRMKDLAAATSRKIKEFITNNNVELITYEDL</sequence>
<proteinExistence type="predicted"/>
<dbReference type="RefSeq" id="WP_078711655.1">
    <property type="nucleotide sequence ID" value="NZ_FUWY01000003.1"/>
</dbReference>
<keyword evidence="3 6" id="KW-0378">Hydrolase</keyword>
<protein>
    <submittedName>
        <fullName evidence="6">Predicted glycoside hydrolase or deacetylase ChbG, UPF0249 family</fullName>
    </submittedName>
</protein>
<comment type="cofactor">
    <cofactor evidence="1">
        <name>Mg(2+)</name>
        <dbReference type="ChEBI" id="CHEBI:18420"/>
    </cofactor>
</comment>
<evidence type="ECO:0000256" key="2">
    <source>
        <dbReference type="ARBA" id="ARBA00022723"/>
    </source>
</evidence>
<evidence type="ECO:0000256" key="5">
    <source>
        <dbReference type="ARBA" id="ARBA00023277"/>
    </source>
</evidence>
<dbReference type="AlphaFoldDB" id="A0A1T4MGB9"/>
<evidence type="ECO:0000256" key="3">
    <source>
        <dbReference type="ARBA" id="ARBA00022801"/>
    </source>
</evidence>
<dbReference type="STRING" id="118967.SAMN02745191_1244"/>
<dbReference type="InterPro" id="IPR011330">
    <property type="entry name" value="Glyco_hydro/deAcase_b/a-brl"/>
</dbReference>
<keyword evidence="7" id="KW-1185">Reference proteome</keyword>
<dbReference type="SUPFAM" id="SSF88713">
    <property type="entry name" value="Glycoside hydrolase/deacetylase"/>
    <property type="match status" value="1"/>
</dbReference>
<dbReference type="GO" id="GO:0019213">
    <property type="term" value="F:deacetylase activity"/>
    <property type="evidence" value="ECO:0007669"/>
    <property type="project" value="TreeGrafter"/>
</dbReference>
<evidence type="ECO:0000256" key="1">
    <source>
        <dbReference type="ARBA" id="ARBA00001946"/>
    </source>
</evidence>
<organism evidence="6 7">
    <name type="scientific">Anaerorhabdus furcosa</name>
    <dbReference type="NCBI Taxonomy" id="118967"/>
    <lineage>
        <taxon>Bacteria</taxon>
        <taxon>Bacillati</taxon>
        <taxon>Bacillota</taxon>
        <taxon>Erysipelotrichia</taxon>
        <taxon>Erysipelotrichales</taxon>
        <taxon>Erysipelotrichaceae</taxon>
        <taxon>Anaerorhabdus</taxon>
    </lineage>
</organism>
<dbReference type="GO" id="GO:0016787">
    <property type="term" value="F:hydrolase activity"/>
    <property type="evidence" value="ECO:0007669"/>
    <property type="project" value="UniProtKB-KW"/>
</dbReference>
<gene>
    <name evidence="6" type="ORF">SAMN02745191_1244</name>
</gene>
<evidence type="ECO:0000313" key="6">
    <source>
        <dbReference type="EMBL" id="SJZ66069.1"/>
    </source>
</evidence>
<accession>A0A1T4MGB9</accession>
<keyword evidence="4" id="KW-0460">Magnesium</keyword>
<name>A0A1T4MGB9_9FIRM</name>
<keyword evidence="2" id="KW-0479">Metal-binding</keyword>